<evidence type="ECO:0000313" key="2">
    <source>
        <dbReference type="EMBL" id="GLB34344.1"/>
    </source>
</evidence>
<feature type="compositionally biased region" description="Polar residues" evidence="1">
    <location>
        <begin position="82"/>
        <end position="93"/>
    </location>
</feature>
<dbReference type="AlphaFoldDB" id="A0A9P3UHP7"/>
<proteinExistence type="predicted"/>
<name>A0A9P3UHP7_LYOSH</name>
<gene>
    <name evidence="2" type="ORF">LshimejAT787_0112280</name>
</gene>
<sequence length="100" mass="10411">MTSSTKIGKGLAFPRGPCCIKICEYPGLCEVPIASAQQSRQCQSGDANCCISFLSNATFLQVGLHCTTALCLDNSGRHGSTADRTPTTDSAPASQAPEKS</sequence>
<dbReference type="EMBL" id="BRPK01000001">
    <property type="protein sequence ID" value="GLB34344.1"/>
    <property type="molecule type" value="Genomic_DNA"/>
</dbReference>
<accession>A0A9P3UHP7</accession>
<evidence type="ECO:0000256" key="1">
    <source>
        <dbReference type="SAM" id="MobiDB-lite"/>
    </source>
</evidence>
<protein>
    <submittedName>
        <fullName evidence="2">Uncharacterized protein</fullName>
    </submittedName>
</protein>
<keyword evidence="3" id="KW-1185">Reference proteome</keyword>
<comment type="caution">
    <text evidence="2">The sequence shown here is derived from an EMBL/GenBank/DDBJ whole genome shotgun (WGS) entry which is preliminary data.</text>
</comment>
<feature type="region of interest" description="Disordered" evidence="1">
    <location>
        <begin position="77"/>
        <end position="100"/>
    </location>
</feature>
<reference evidence="2" key="1">
    <citation type="submission" date="2022-07" db="EMBL/GenBank/DDBJ databases">
        <title>The genome of Lyophyllum shimeji provides insight into the initial evolution of ectomycorrhizal fungal genome.</title>
        <authorList>
            <person name="Kobayashi Y."/>
            <person name="Shibata T."/>
            <person name="Hirakawa H."/>
            <person name="Shigenobu S."/>
            <person name="Nishiyama T."/>
            <person name="Yamada A."/>
            <person name="Hasebe M."/>
            <person name="Kawaguchi M."/>
        </authorList>
    </citation>
    <scope>NUCLEOTIDE SEQUENCE</scope>
    <source>
        <strain evidence="2">AT787</strain>
    </source>
</reference>
<dbReference type="Proteomes" id="UP001063166">
    <property type="component" value="Unassembled WGS sequence"/>
</dbReference>
<evidence type="ECO:0000313" key="3">
    <source>
        <dbReference type="Proteomes" id="UP001063166"/>
    </source>
</evidence>
<organism evidence="2 3">
    <name type="scientific">Lyophyllum shimeji</name>
    <name type="common">Hon-shimeji</name>
    <name type="synonym">Tricholoma shimeji</name>
    <dbReference type="NCBI Taxonomy" id="47721"/>
    <lineage>
        <taxon>Eukaryota</taxon>
        <taxon>Fungi</taxon>
        <taxon>Dikarya</taxon>
        <taxon>Basidiomycota</taxon>
        <taxon>Agaricomycotina</taxon>
        <taxon>Agaricomycetes</taxon>
        <taxon>Agaricomycetidae</taxon>
        <taxon>Agaricales</taxon>
        <taxon>Tricholomatineae</taxon>
        <taxon>Lyophyllaceae</taxon>
        <taxon>Lyophyllum</taxon>
    </lineage>
</organism>